<dbReference type="PANTHER" id="PTHR39426:SF1">
    <property type="entry name" value="HOMOLOGY TO DEATH-ON-CURING PROTEIN OF PHAGE P1"/>
    <property type="match status" value="1"/>
</dbReference>
<dbReference type="Gene3D" id="1.20.120.1870">
    <property type="entry name" value="Fic/DOC protein, Fido domain"/>
    <property type="match status" value="1"/>
</dbReference>
<reference evidence="3" key="1">
    <citation type="submission" date="2013-08" db="EMBL/GenBank/DDBJ databases">
        <title>Intrasporangium oryzae NRRL B-24470.</title>
        <authorList>
            <person name="Liu H."/>
            <person name="Wang G."/>
        </authorList>
    </citation>
    <scope>NUCLEOTIDE SEQUENCE [LARGE SCALE GENOMIC DNA]</scope>
    <source>
        <strain evidence="3">Q5-1</strain>
    </source>
</reference>
<dbReference type="NCBIfam" id="TIGR01550">
    <property type="entry name" value="DOC_P1"/>
    <property type="match status" value="1"/>
</dbReference>
<dbReference type="OrthoDB" id="9802752at2"/>
<comment type="caution">
    <text evidence="2">The sequence shown here is derived from an EMBL/GenBank/DDBJ whole genome shotgun (WGS) entry which is preliminary data.</text>
</comment>
<dbReference type="Pfam" id="PF02661">
    <property type="entry name" value="Fic"/>
    <property type="match status" value="1"/>
</dbReference>
<dbReference type="Proteomes" id="UP000019494">
    <property type="component" value="Unassembled WGS sequence"/>
</dbReference>
<keyword evidence="3" id="KW-1185">Reference proteome</keyword>
<organism evidence="2 3">
    <name type="scientific">Intrasporangium chromatireducens Q5-1</name>
    <dbReference type="NCBI Taxonomy" id="584657"/>
    <lineage>
        <taxon>Bacteria</taxon>
        <taxon>Bacillati</taxon>
        <taxon>Actinomycetota</taxon>
        <taxon>Actinomycetes</taxon>
        <taxon>Micrococcales</taxon>
        <taxon>Intrasporangiaceae</taxon>
        <taxon>Intrasporangium</taxon>
    </lineage>
</organism>
<sequence length="121" mass="12775">MTTYLDVESLLILVRQLGVGPVRDIGLLSSALGRAQATVFGEDAYPTLPLKAAALLQSLAGNHALVDGNKRLALNATITFLVLNGYDPGLSQDEAYDLMLEVAAGLSDVEVVAGRLRVQPL</sequence>
<accession>W9GN78</accession>
<proteinExistence type="predicted"/>
<evidence type="ECO:0000259" key="1">
    <source>
        <dbReference type="PROSITE" id="PS51459"/>
    </source>
</evidence>
<dbReference type="InterPro" id="IPR003812">
    <property type="entry name" value="Fido"/>
</dbReference>
<dbReference type="PANTHER" id="PTHR39426">
    <property type="entry name" value="HOMOLOGY TO DEATH-ON-CURING PROTEIN OF PHAGE P1"/>
    <property type="match status" value="1"/>
</dbReference>
<dbReference type="InterPro" id="IPR053737">
    <property type="entry name" value="Type_II_TA_Toxin"/>
</dbReference>
<dbReference type="PROSITE" id="PS51459">
    <property type="entry name" value="FIDO"/>
    <property type="match status" value="1"/>
</dbReference>
<gene>
    <name evidence="2" type="ORF">N864_22765</name>
</gene>
<dbReference type="PATRIC" id="fig|584657.3.peg.1780"/>
<name>W9GN78_9MICO</name>
<protein>
    <submittedName>
        <fullName evidence="2">Death-on-curing protein</fullName>
    </submittedName>
</protein>
<evidence type="ECO:0000313" key="3">
    <source>
        <dbReference type="Proteomes" id="UP000019494"/>
    </source>
</evidence>
<dbReference type="GO" id="GO:0016301">
    <property type="term" value="F:kinase activity"/>
    <property type="evidence" value="ECO:0007669"/>
    <property type="project" value="InterPro"/>
</dbReference>
<dbReference type="InterPro" id="IPR006440">
    <property type="entry name" value="Doc"/>
</dbReference>
<evidence type="ECO:0000313" key="2">
    <source>
        <dbReference type="EMBL" id="EWT06288.1"/>
    </source>
</evidence>
<dbReference type="RefSeq" id="WP_034715780.1">
    <property type="nucleotide sequence ID" value="NZ_AWQS01000055.1"/>
</dbReference>
<dbReference type="AlphaFoldDB" id="W9GN78"/>
<feature type="domain" description="Fido" evidence="1">
    <location>
        <begin position="5"/>
        <end position="121"/>
    </location>
</feature>
<dbReference type="EMBL" id="AWQS01000055">
    <property type="protein sequence ID" value="EWT06288.1"/>
    <property type="molecule type" value="Genomic_DNA"/>
</dbReference>